<evidence type="ECO:0000259" key="3">
    <source>
        <dbReference type="Pfam" id="PF00724"/>
    </source>
</evidence>
<keyword evidence="2" id="KW-0560">Oxidoreductase</keyword>
<dbReference type="Pfam" id="PF00724">
    <property type="entry name" value="Oxidored_FMN"/>
    <property type="match status" value="1"/>
</dbReference>
<reference evidence="4 5" key="1">
    <citation type="submission" date="2019-02" db="EMBL/GenBank/DDBJ databases">
        <title>Investigation of anaerobic lignin degradation for improved lignocellulosic biofuels.</title>
        <authorList>
            <person name="Deangelis K."/>
        </authorList>
    </citation>
    <scope>NUCLEOTIDE SEQUENCE [LARGE SCALE GENOMIC DNA]</scope>
    <source>
        <strain evidence="4 5">159R</strain>
    </source>
</reference>
<feature type="domain" description="NADH:flavin oxidoreductase/NADH oxidase N-terminal" evidence="3">
    <location>
        <begin position="15"/>
        <end position="349"/>
    </location>
</feature>
<sequence length="415" mass="45366">MTNLLSEPVPLPCGTVLTNRICKTAMSEGLADNANHATPRLETLYRRWARSGAGLLLSGNIQVDRNHLERPGNIVIDDDSGMRQLARLAQAGKAGGGHFWAQLSHTGRQVIQEINPAPLAPSVVELDVLRGAGFTFAPPREMTEEDIRHAIAQFAYAAGKTREAGFTGVSLHGAHGYLVSQFLSPLTNRRRDEWGGSLRNRARFLLTLLAAVREAVGKDFPIGLKLNSSDFQRGGFTHQECLEVVAMLNDTSLDLLELSGGSLEQPMVIGVSLKDQGIDGRPAATVRREAYFVEFAASIRAVARMPVMVVGGFRTRSVMVDALRRGELDVIGLGRPMIADPDIARRLIAGETDIAPAPEKNLDLLHLLPWNNMQLKRMSDGLEPDLQLKGEAAAAWFAAWEKEYLCALMAHRQGR</sequence>
<dbReference type="GO" id="GO:0010181">
    <property type="term" value="F:FMN binding"/>
    <property type="evidence" value="ECO:0007669"/>
    <property type="project" value="InterPro"/>
</dbReference>
<name>A0A4V2Q399_9GAMM</name>
<dbReference type="Proteomes" id="UP000294555">
    <property type="component" value="Unassembled WGS sequence"/>
</dbReference>
<dbReference type="InterPro" id="IPR001155">
    <property type="entry name" value="OxRdtase_FMN_N"/>
</dbReference>
<keyword evidence="1" id="KW-0285">Flavoprotein</keyword>
<comment type="caution">
    <text evidence="4">The sequence shown here is derived from an EMBL/GenBank/DDBJ whole genome shotgun (WGS) entry which is preliminary data.</text>
</comment>
<dbReference type="OrthoDB" id="8523426at2"/>
<evidence type="ECO:0000256" key="2">
    <source>
        <dbReference type="ARBA" id="ARBA00023002"/>
    </source>
</evidence>
<protein>
    <submittedName>
        <fullName evidence="4">2,4-dienoyl-CoA reductase-like NADH-dependent reductase (Old Yellow Enzyme family)</fullName>
    </submittedName>
</protein>
<gene>
    <name evidence="4" type="ORF">EZJ58_4130</name>
</gene>
<dbReference type="Gene3D" id="3.20.20.70">
    <property type="entry name" value="Aldolase class I"/>
    <property type="match status" value="1"/>
</dbReference>
<evidence type="ECO:0000313" key="5">
    <source>
        <dbReference type="Proteomes" id="UP000294555"/>
    </source>
</evidence>
<proteinExistence type="predicted"/>
<evidence type="ECO:0000313" key="4">
    <source>
        <dbReference type="EMBL" id="TCL05908.1"/>
    </source>
</evidence>
<dbReference type="PANTHER" id="PTHR43656">
    <property type="entry name" value="BINDING OXIDOREDUCTASE, PUTATIVE (AFU_ORTHOLOGUE AFUA_2G08260)-RELATED"/>
    <property type="match status" value="1"/>
</dbReference>
<dbReference type="EMBL" id="SJOI01000001">
    <property type="protein sequence ID" value="TCL05908.1"/>
    <property type="molecule type" value="Genomic_DNA"/>
</dbReference>
<dbReference type="InterPro" id="IPR051799">
    <property type="entry name" value="NADH_flavin_oxidoreductase"/>
</dbReference>
<dbReference type="RefSeq" id="WP_132924872.1">
    <property type="nucleotide sequence ID" value="NZ_SJOI01000001.1"/>
</dbReference>
<dbReference type="PANTHER" id="PTHR43656:SF2">
    <property type="entry name" value="BINDING OXIDOREDUCTASE, PUTATIVE (AFU_ORTHOLOGUE AFUA_2G08260)-RELATED"/>
    <property type="match status" value="1"/>
</dbReference>
<dbReference type="GO" id="GO:0016491">
    <property type="term" value="F:oxidoreductase activity"/>
    <property type="evidence" value="ECO:0007669"/>
    <property type="project" value="UniProtKB-KW"/>
</dbReference>
<keyword evidence="5" id="KW-1185">Reference proteome</keyword>
<dbReference type="InterPro" id="IPR013785">
    <property type="entry name" value="Aldolase_TIM"/>
</dbReference>
<organism evidence="4 5">
    <name type="scientific">Sodalis ligni</name>
    <dbReference type="NCBI Taxonomy" id="2697027"/>
    <lineage>
        <taxon>Bacteria</taxon>
        <taxon>Pseudomonadati</taxon>
        <taxon>Pseudomonadota</taxon>
        <taxon>Gammaproteobacteria</taxon>
        <taxon>Enterobacterales</taxon>
        <taxon>Bruguierivoracaceae</taxon>
        <taxon>Sodalis</taxon>
    </lineage>
</organism>
<dbReference type="SUPFAM" id="SSF51395">
    <property type="entry name" value="FMN-linked oxidoreductases"/>
    <property type="match status" value="1"/>
</dbReference>
<dbReference type="CDD" id="cd04733">
    <property type="entry name" value="OYE_like_2_FMN"/>
    <property type="match status" value="1"/>
</dbReference>
<evidence type="ECO:0000256" key="1">
    <source>
        <dbReference type="ARBA" id="ARBA00022630"/>
    </source>
</evidence>
<accession>A0A4V2Q399</accession>
<dbReference type="AlphaFoldDB" id="A0A4V2Q399"/>